<proteinExistence type="predicted"/>
<evidence type="ECO:0000259" key="1">
    <source>
        <dbReference type="Pfam" id="PF22897"/>
    </source>
</evidence>
<protein>
    <submittedName>
        <fullName evidence="5">EB domain-containing protein</fullName>
    </submittedName>
</protein>
<evidence type="ECO:0000313" key="2">
    <source>
        <dbReference type="EMBL" id="VDN54085.1"/>
    </source>
</evidence>
<feature type="domain" description="TIL-like" evidence="1">
    <location>
        <begin position="182"/>
        <end position="231"/>
    </location>
</feature>
<feature type="domain" description="TIL-like" evidence="1">
    <location>
        <begin position="261"/>
        <end position="303"/>
    </location>
</feature>
<dbReference type="OrthoDB" id="6781148at2759"/>
<feature type="domain" description="TIL-like" evidence="1">
    <location>
        <begin position="340"/>
        <end position="381"/>
    </location>
</feature>
<keyword evidence="4" id="KW-1185">Reference proteome</keyword>
<evidence type="ECO:0000313" key="5">
    <source>
        <dbReference type="WBParaSite" id="DME_0001063701-mRNA-1"/>
    </source>
</evidence>
<dbReference type="Proteomes" id="UP000274756">
    <property type="component" value="Unassembled WGS sequence"/>
</dbReference>
<sequence>MADSLICNGRYCATDENFVSNCYYDGKSCGNDMIFKIVSEVFSPPGISLAKCILECICANAELTKVNGQCLKISSEKNGTQLQNSKCKKENCTIGETIVDYGCKRAETKCATNMKFKIISKYMKYTDGTRHLRKCLLRCECDSGNFIENSGECVEKTTDQRKCRQQKHCALGEIIVASSCTQNGKKCGTNMVFQTVMILRPFSSASWFTNCILRCSCENNNFIEYNGQCIKVFDERAISNSECGIENCHLGQVIHDATCRRIGYKCGANMVFNLATESLMNSCFIRCECEYGFVEKDGKCLRHSIFREVTTTTEDFIASDLPRINEKFYNSDCRQTQLACGRNMKIISIWKNPVEQQNRFACTQFCACNDGFVEIKGRCIKQS</sequence>
<gene>
    <name evidence="2" type="ORF">DME_LOCUS4058</name>
</gene>
<evidence type="ECO:0000313" key="4">
    <source>
        <dbReference type="Proteomes" id="UP000274756"/>
    </source>
</evidence>
<dbReference type="WBParaSite" id="DME_0001063701-mRNA-1">
    <property type="protein sequence ID" value="DME_0001063701-mRNA-1"/>
    <property type="gene ID" value="DME_0001063701"/>
</dbReference>
<dbReference type="EMBL" id="UYYG01000264">
    <property type="protein sequence ID" value="VDN54085.1"/>
    <property type="molecule type" value="Genomic_DNA"/>
</dbReference>
<feature type="domain" description="TIL-like" evidence="1">
    <location>
        <begin position="26"/>
        <end position="72"/>
    </location>
</feature>
<dbReference type="Pfam" id="PF22897">
    <property type="entry name" value="TIL_2"/>
    <property type="match status" value="5"/>
</dbReference>
<dbReference type="InterPro" id="IPR054450">
    <property type="entry name" value="TIL-like_dom"/>
</dbReference>
<dbReference type="Proteomes" id="UP000038040">
    <property type="component" value="Unplaced"/>
</dbReference>
<reference evidence="5" key="1">
    <citation type="submission" date="2017-02" db="UniProtKB">
        <authorList>
            <consortium name="WormBaseParasite"/>
        </authorList>
    </citation>
    <scope>IDENTIFICATION</scope>
</reference>
<dbReference type="AlphaFoldDB" id="A0A0N4URF7"/>
<feature type="domain" description="TIL-like" evidence="1">
    <location>
        <begin position="108"/>
        <end position="155"/>
    </location>
</feature>
<reference evidence="2 4" key="2">
    <citation type="submission" date="2018-11" db="EMBL/GenBank/DDBJ databases">
        <authorList>
            <consortium name="Pathogen Informatics"/>
        </authorList>
    </citation>
    <scope>NUCLEOTIDE SEQUENCE [LARGE SCALE GENOMIC DNA]</scope>
</reference>
<name>A0A0N4URF7_DRAME</name>
<evidence type="ECO:0000313" key="3">
    <source>
        <dbReference type="Proteomes" id="UP000038040"/>
    </source>
</evidence>
<accession>A0A0N4URF7</accession>
<organism evidence="3 5">
    <name type="scientific">Dracunculus medinensis</name>
    <name type="common">Guinea worm</name>
    <dbReference type="NCBI Taxonomy" id="318479"/>
    <lineage>
        <taxon>Eukaryota</taxon>
        <taxon>Metazoa</taxon>
        <taxon>Ecdysozoa</taxon>
        <taxon>Nematoda</taxon>
        <taxon>Chromadorea</taxon>
        <taxon>Rhabditida</taxon>
        <taxon>Spirurina</taxon>
        <taxon>Dracunculoidea</taxon>
        <taxon>Dracunculidae</taxon>
        <taxon>Dracunculus</taxon>
    </lineage>
</organism>